<evidence type="ECO:0000256" key="4">
    <source>
        <dbReference type="ARBA" id="ARBA00022679"/>
    </source>
</evidence>
<keyword evidence="5 7" id="KW-0450">Lipoyl</keyword>
<reference evidence="11 12" key="1">
    <citation type="submission" date="2018-04" db="EMBL/GenBank/DDBJ databases">
        <title>Marixanthomonas spongiae HN-E44 sp. nov., isolated from a marine sponge.</title>
        <authorList>
            <person name="Luo L."/>
            <person name="Zhuang L."/>
        </authorList>
    </citation>
    <scope>NUCLEOTIDE SEQUENCE [LARGE SCALE GENOMIC DNA]</scope>
    <source>
        <strain evidence="11 12">HN-E44</strain>
    </source>
</reference>
<keyword evidence="12" id="KW-1185">Reference proteome</keyword>
<dbReference type="InterPro" id="IPR003016">
    <property type="entry name" value="2-oxoA_DH_lipoyl-BS"/>
</dbReference>
<dbReference type="PANTHER" id="PTHR43178:SF5">
    <property type="entry name" value="LIPOAMIDE ACYLTRANSFERASE COMPONENT OF BRANCHED-CHAIN ALPHA-KETO ACID DEHYDROGENASE COMPLEX, MITOCHONDRIAL"/>
    <property type="match status" value="1"/>
</dbReference>
<protein>
    <recommendedName>
        <fullName evidence="7">Dihydrolipoamide acetyltransferase component of pyruvate dehydrogenase complex</fullName>
        <ecNumber evidence="7">2.3.1.-</ecNumber>
    </recommendedName>
</protein>
<evidence type="ECO:0000256" key="1">
    <source>
        <dbReference type="ARBA" id="ARBA00001938"/>
    </source>
</evidence>
<dbReference type="Proteomes" id="UP000245962">
    <property type="component" value="Unassembled WGS sequence"/>
</dbReference>
<evidence type="ECO:0000256" key="5">
    <source>
        <dbReference type="ARBA" id="ARBA00022823"/>
    </source>
</evidence>
<evidence type="ECO:0000313" key="11">
    <source>
        <dbReference type="EMBL" id="PVW17457.1"/>
    </source>
</evidence>
<dbReference type="PROSITE" id="PS51826">
    <property type="entry name" value="PSBD"/>
    <property type="match status" value="1"/>
</dbReference>
<dbReference type="Pfam" id="PF02817">
    <property type="entry name" value="E3_binding"/>
    <property type="match status" value="1"/>
</dbReference>
<dbReference type="Pfam" id="PF00198">
    <property type="entry name" value="2-oxoacid_dh"/>
    <property type="match status" value="1"/>
</dbReference>
<dbReference type="InterPro" id="IPR011053">
    <property type="entry name" value="Single_hybrid_motif"/>
</dbReference>
<keyword evidence="6 7" id="KW-0012">Acyltransferase</keyword>
<dbReference type="OrthoDB" id="9805770at2"/>
<feature type="domain" description="Peripheral subunit-binding (PSBD)" evidence="10">
    <location>
        <begin position="131"/>
        <end position="171"/>
    </location>
</feature>
<feature type="domain" description="Lipoyl-binding" evidence="9">
    <location>
        <begin position="1"/>
        <end position="71"/>
    </location>
</feature>
<dbReference type="Gene3D" id="3.30.559.10">
    <property type="entry name" value="Chloramphenicol acetyltransferase-like domain"/>
    <property type="match status" value="1"/>
</dbReference>
<comment type="caution">
    <text evidence="11">The sequence shown here is derived from an EMBL/GenBank/DDBJ whole genome shotgun (WGS) entry which is preliminary data.</text>
</comment>
<dbReference type="GO" id="GO:0005737">
    <property type="term" value="C:cytoplasm"/>
    <property type="evidence" value="ECO:0007669"/>
    <property type="project" value="TreeGrafter"/>
</dbReference>
<dbReference type="SUPFAM" id="SSF51230">
    <property type="entry name" value="Single hybrid motif"/>
    <property type="match status" value="1"/>
</dbReference>
<evidence type="ECO:0000256" key="2">
    <source>
        <dbReference type="ARBA" id="ARBA00007317"/>
    </source>
</evidence>
<dbReference type="FunFam" id="3.30.559.10:FF:000007">
    <property type="entry name" value="Dihydrolipoamide acetyltransferase component of pyruvate dehydrogenase complex"/>
    <property type="match status" value="1"/>
</dbReference>
<evidence type="ECO:0000256" key="8">
    <source>
        <dbReference type="SAM" id="MobiDB-lite"/>
    </source>
</evidence>
<organism evidence="11 12">
    <name type="scientific">Marixanthomonas spongiae</name>
    <dbReference type="NCBI Taxonomy" id="2174845"/>
    <lineage>
        <taxon>Bacteria</taxon>
        <taxon>Pseudomonadati</taxon>
        <taxon>Bacteroidota</taxon>
        <taxon>Flavobacteriia</taxon>
        <taxon>Flavobacteriales</taxon>
        <taxon>Flavobacteriaceae</taxon>
        <taxon>Marixanthomonas</taxon>
    </lineage>
</organism>
<dbReference type="GO" id="GO:0016407">
    <property type="term" value="F:acetyltransferase activity"/>
    <property type="evidence" value="ECO:0007669"/>
    <property type="project" value="TreeGrafter"/>
</dbReference>
<dbReference type="InterPro" id="IPR000089">
    <property type="entry name" value="Biotin_lipoyl"/>
</dbReference>
<dbReference type="Gene3D" id="4.10.320.10">
    <property type="entry name" value="E3-binding domain"/>
    <property type="match status" value="1"/>
</dbReference>
<dbReference type="PANTHER" id="PTHR43178">
    <property type="entry name" value="DIHYDROLIPOAMIDE ACETYLTRANSFERASE COMPONENT OF PYRUVATE DEHYDROGENASE COMPLEX"/>
    <property type="match status" value="1"/>
</dbReference>
<dbReference type="PROSITE" id="PS00189">
    <property type="entry name" value="LIPOYL"/>
    <property type="match status" value="1"/>
</dbReference>
<dbReference type="InterPro" id="IPR023213">
    <property type="entry name" value="CAT-like_dom_sf"/>
</dbReference>
<proteinExistence type="inferred from homology"/>
<dbReference type="SUPFAM" id="SSF47005">
    <property type="entry name" value="Peripheral subunit-binding domain of 2-oxo acid dehydrogenase complex"/>
    <property type="match status" value="1"/>
</dbReference>
<sequence length="434" mass="47924">MPKMGESITEGTIINWLVNEGDSFDEGDILCEVATDKVDNEVPAPASGRMLEHVKSAQEVVPIGDVIAILELSNKKNKSSPPSGEMPKGQRGTKQKPSKNEENIVHPSAPKNTIKKKPKQASSFTVNKNIFISPLVESMAKAHHISYEELSRIPGTGKEGRLRKSDVITYIEEGRPFKFAQPVPEVSGFQVPDLTFDKGTGKIVKMDRMRQMIADHMVFSASTAPHVTAYVEADLTEMVQWRNANKVAFKEKYNEKLTFTPLFVEAVARAIQDFPMINSSLDGENIIVKEEINIGMATALPSGNLIVPVVKNADKKDLKALAENTNELVGKARDNKLKGDDTKGSTFTISNVGTFGSLMGTPIINQPEAAILATGIIKKRAEVMEREDGDSIEVRHMMYLSLSFDHRIVDGYLAGSFLKRVADNMEQFDTKRKF</sequence>
<evidence type="ECO:0000256" key="6">
    <source>
        <dbReference type="ARBA" id="ARBA00023315"/>
    </source>
</evidence>
<comment type="cofactor">
    <cofactor evidence="1 7">
        <name>(R)-lipoate</name>
        <dbReference type="ChEBI" id="CHEBI:83088"/>
    </cofactor>
</comment>
<evidence type="ECO:0000313" key="12">
    <source>
        <dbReference type="Proteomes" id="UP000245962"/>
    </source>
</evidence>
<evidence type="ECO:0000259" key="9">
    <source>
        <dbReference type="PROSITE" id="PS50968"/>
    </source>
</evidence>
<dbReference type="EMBL" id="QEHR01000001">
    <property type="protein sequence ID" value="PVW17457.1"/>
    <property type="molecule type" value="Genomic_DNA"/>
</dbReference>
<dbReference type="GO" id="GO:0031405">
    <property type="term" value="F:lipoic acid binding"/>
    <property type="evidence" value="ECO:0007669"/>
    <property type="project" value="TreeGrafter"/>
</dbReference>
<evidence type="ECO:0000256" key="7">
    <source>
        <dbReference type="RuleBase" id="RU003423"/>
    </source>
</evidence>
<keyword evidence="4 7" id="KW-0808">Transferase</keyword>
<dbReference type="SUPFAM" id="SSF52777">
    <property type="entry name" value="CoA-dependent acyltransferases"/>
    <property type="match status" value="1"/>
</dbReference>
<comment type="similarity">
    <text evidence="2 7">Belongs to the 2-oxoacid dehydrogenase family.</text>
</comment>
<dbReference type="InterPro" id="IPR036625">
    <property type="entry name" value="E3-bd_dom_sf"/>
</dbReference>
<dbReference type="CDD" id="cd06849">
    <property type="entry name" value="lipoyl_domain"/>
    <property type="match status" value="1"/>
</dbReference>
<comment type="subunit">
    <text evidence="3">Forms a 24-polypeptide structural core with octahedral symmetry.</text>
</comment>
<accession>A0A2U0I8M5</accession>
<gene>
    <name evidence="11" type="ORF">DDV96_01940</name>
</gene>
<dbReference type="PROSITE" id="PS50968">
    <property type="entry name" value="BIOTINYL_LIPOYL"/>
    <property type="match status" value="1"/>
</dbReference>
<dbReference type="Gene3D" id="2.40.50.100">
    <property type="match status" value="1"/>
</dbReference>
<evidence type="ECO:0000256" key="3">
    <source>
        <dbReference type="ARBA" id="ARBA00011484"/>
    </source>
</evidence>
<name>A0A2U0I8M5_9FLAO</name>
<dbReference type="AlphaFoldDB" id="A0A2U0I8M5"/>
<feature type="region of interest" description="Disordered" evidence="8">
    <location>
        <begin position="74"/>
        <end position="121"/>
    </location>
</feature>
<dbReference type="InterPro" id="IPR004167">
    <property type="entry name" value="PSBD"/>
</dbReference>
<dbReference type="InterPro" id="IPR001078">
    <property type="entry name" value="2-oxoacid_DH_actylTfrase"/>
</dbReference>
<evidence type="ECO:0000259" key="10">
    <source>
        <dbReference type="PROSITE" id="PS51826"/>
    </source>
</evidence>
<dbReference type="EC" id="2.3.1.-" evidence="7"/>
<dbReference type="Pfam" id="PF00364">
    <property type="entry name" value="Biotin_lipoyl"/>
    <property type="match status" value="1"/>
</dbReference>
<dbReference type="InterPro" id="IPR050743">
    <property type="entry name" value="2-oxoacid_DH_E2_comp"/>
</dbReference>